<evidence type="ECO:0000313" key="2">
    <source>
        <dbReference type="Proteomes" id="UP001159405"/>
    </source>
</evidence>
<accession>A0ABN8SAM6</accession>
<keyword evidence="2" id="KW-1185">Reference proteome</keyword>
<dbReference type="Proteomes" id="UP001159405">
    <property type="component" value="Unassembled WGS sequence"/>
</dbReference>
<dbReference type="EMBL" id="CALNXK010000574">
    <property type="protein sequence ID" value="CAH3187866.1"/>
    <property type="molecule type" value="Genomic_DNA"/>
</dbReference>
<gene>
    <name evidence="1" type="ORF">PLOB_00038508</name>
</gene>
<organism evidence="1 2">
    <name type="scientific">Porites lobata</name>
    <dbReference type="NCBI Taxonomy" id="104759"/>
    <lineage>
        <taxon>Eukaryota</taxon>
        <taxon>Metazoa</taxon>
        <taxon>Cnidaria</taxon>
        <taxon>Anthozoa</taxon>
        <taxon>Hexacorallia</taxon>
        <taxon>Scleractinia</taxon>
        <taxon>Fungiina</taxon>
        <taxon>Poritidae</taxon>
        <taxon>Porites</taxon>
    </lineage>
</organism>
<name>A0ABN8SAM6_9CNID</name>
<reference evidence="1 2" key="1">
    <citation type="submission" date="2022-05" db="EMBL/GenBank/DDBJ databases">
        <authorList>
            <consortium name="Genoscope - CEA"/>
            <person name="William W."/>
        </authorList>
    </citation>
    <scope>NUCLEOTIDE SEQUENCE [LARGE SCALE GENOMIC DNA]</scope>
</reference>
<comment type="caution">
    <text evidence="1">The sequence shown here is derived from an EMBL/GenBank/DDBJ whole genome shotgun (WGS) entry which is preliminary data.</text>
</comment>
<sequence>MSERKRVQWAVTQLVQISTHLKRPRPKTAKARVFCLLHEEVCTNI</sequence>
<protein>
    <submittedName>
        <fullName evidence="1">Uncharacterized protein</fullName>
    </submittedName>
</protein>
<proteinExistence type="predicted"/>
<evidence type="ECO:0000313" key="1">
    <source>
        <dbReference type="EMBL" id="CAH3187866.1"/>
    </source>
</evidence>